<dbReference type="RefSeq" id="WP_146447689.1">
    <property type="nucleotide sequence ID" value="NZ_SJPS01000001.1"/>
</dbReference>
<organism evidence="1 2">
    <name type="scientific">Bythopirellula polymerisocia</name>
    <dbReference type="NCBI Taxonomy" id="2528003"/>
    <lineage>
        <taxon>Bacteria</taxon>
        <taxon>Pseudomonadati</taxon>
        <taxon>Planctomycetota</taxon>
        <taxon>Planctomycetia</taxon>
        <taxon>Pirellulales</taxon>
        <taxon>Lacipirellulaceae</taxon>
        <taxon>Bythopirellula</taxon>
    </lineage>
</organism>
<dbReference type="EMBL" id="SJPS01000001">
    <property type="protein sequence ID" value="TWU29701.1"/>
    <property type="molecule type" value="Genomic_DNA"/>
</dbReference>
<dbReference type="Proteomes" id="UP000318437">
    <property type="component" value="Unassembled WGS sequence"/>
</dbReference>
<proteinExistence type="predicted"/>
<reference evidence="1 2" key="1">
    <citation type="submission" date="2019-02" db="EMBL/GenBank/DDBJ databases">
        <title>Deep-cultivation of Planctomycetes and their phenomic and genomic characterization uncovers novel biology.</title>
        <authorList>
            <person name="Wiegand S."/>
            <person name="Jogler M."/>
            <person name="Boedeker C."/>
            <person name="Pinto D."/>
            <person name="Vollmers J."/>
            <person name="Rivas-Marin E."/>
            <person name="Kohn T."/>
            <person name="Peeters S.H."/>
            <person name="Heuer A."/>
            <person name="Rast P."/>
            <person name="Oberbeckmann S."/>
            <person name="Bunk B."/>
            <person name="Jeske O."/>
            <person name="Meyerdierks A."/>
            <person name="Storesund J.E."/>
            <person name="Kallscheuer N."/>
            <person name="Luecker S."/>
            <person name="Lage O.M."/>
            <person name="Pohl T."/>
            <person name="Merkel B.J."/>
            <person name="Hornburger P."/>
            <person name="Mueller R.-W."/>
            <person name="Bruemmer F."/>
            <person name="Labrenz M."/>
            <person name="Spormann A.M."/>
            <person name="Op Den Camp H."/>
            <person name="Overmann J."/>
            <person name="Amann R."/>
            <person name="Jetten M.S.M."/>
            <person name="Mascher T."/>
            <person name="Medema M.H."/>
            <person name="Devos D.P."/>
            <person name="Kaster A.-K."/>
            <person name="Ovreas L."/>
            <person name="Rohde M."/>
            <person name="Galperin M.Y."/>
            <person name="Jogler C."/>
        </authorList>
    </citation>
    <scope>NUCLEOTIDE SEQUENCE [LARGE SCALE GENOMIC DNA]</scope>
    <source>
        <strain evidence="1 2">Pla144</strain>
    </source>
</reference>
<gene>
    <name evidence="1" type="ORF">Pla144_04800</name>
</gene>
<evidence type="ECO:0000313" key="1">
    <source>
        <dbReference type="EMBL" id="TWU29701.1"/>
    </source>
</evidence>
<evidence type="ECO:0000313" key="2">
    <source>
        <dbReference type="Proteomes" id="UP000318437"/>
    </source>
</evidence>
<sequence>MSVDPMSQSKADLAEIIEHINLKDSPVGIDAQYTHAIIISYLQQIAATLDHLEGRLNEWENKSAGK</sequence>
<protein>
    <submittedName>
        <fullName evidence="1">Uncharacterized protein</fullName>
    </submittedName>
</protein>
<keyword evidence="2" id="KW-1185">Reference proteome</keyword>
<dbReference type="OrthoDB" id="287367at2"/>
<accession>A0A5C6D1R4</accession>
<name>A0A5C6D1R4_9BACT</name>
<dbReference type="AlphaFoldDB" id="A0A5C6D1R4"/>
<comment type="caution">
    <text evidence="1">The sequence shown here is derived from an EMBL/GenBank/DDBJ whole genome shotgun (WGS) entry which is preliminary data.</text>
</comment>